<feature type="region of interest" description="Disordered" evidence="1">
    <location>
        <begin position="1"/>
        <end position="50"/>
    </location>
</feature>
<evidence type="ECO:0000256" key="1">
    <source>
        <dbReference type="SAM" id="MobiDB-lite"/>
    </source>
</evidence>
<organism evidence="2">
    <name type="scientific">Oryza sativa subsp. japonica</name>
    <name type="common">Rice</name>
    <dbReference type="NCBI Taxonomy" id="39947"/>
    <lineage>
        <taxon>Eukaryota</taxon>
        <taxon>Viridiplantae</taxon>
        <taxon>Streptophyta</taxon>
        <taxon>Embryophyta</taxon>
        <taxon>Tracheophyta</taxon>
        <taxon>Spermatophyta</taxon>
        <taxon>Magnoliopsida</taxon>
        <taxon>Liliopsida</taxon>
        <taxon>Poales</taxon>
        <taxon>Poaceae</taxon>
        <taxon>BOP clade</taxon>
        <taxon>Oryzoideae</taxon>
        <taxon>Oryzeae</taxon>
        <taxon>Oryzinae</taxon>
        <taxon>Oryza</taxon>
        <taxon>Oryza sativa</taxon>
    </lineage>
</organism>
<accession>B9G296</accession>
<sequence>MRSTSMSRTSDAAIKHTDFTSPTPFRNLPRRGIATSDSSGGFASRGYSSAGFPLPFVILLHRKRDK</sequence>
<protein>
    <submittedName>
        <fullName evidence="2">Uncharacterized protein</fullName>
    </submittedName>
</protein>
<feature type="compositionally biased region" description="Polar residues" evidence="1">
    <location>
        <begin position="1"/>
        <end position="10"/>
    </location>
</feature>
<reference evidence="2" key="2">
    <citation type="submission" date="2008-12" db="EMBL/GenBank/DDBJ databases">
        <title>Improved gene annotation of the rice (Oryza sativa) genomes.</title>
        <authorList>
            <person name="Wang J."/>
            <person name="Li R."/>
            <person name="Fan W."/>
            <person name="Huang Q."/>
            <person name="Zhang J."/>
            <person name="Zhou Y."/>
            <person name="Hu Y."/>
            <person name="Zi S."/>
            <person name="Li J."/>
            <person name="Ni P."/>
            <person name="Zheng H."/>
            <person name="Zhang Y."/>
            <person name="Zhao M."/>
            <person name="Hao Q."/>
            <person name="McDermott J."/>
            <person name="Samudrala R."/>
            <person name="Kristiansen K."/>
            <person name="Wong G.K.-S."/>
        </authorList>
    </citation>
    <scope>NUCLEOTIDE SEQUENCE</scope>
</reference>
<reference evidence="2" key="1">
    <citation type="journal article" date="2005" name="PLoS Biol.">
        <title>The genomes of Oryza sativa: a history of duplications.</title>
        <authorList>
            <person name="Yu J."/>
            <person name="Wang J."/>
            <person name="Lin W."/>
            <person name="Li S."/>
            <person name="Li H."/>
            <person name="Zhou J."/>
            <person name="Ni P."/>
            <person name="Dong W."/>
            <person name="Hu S."/>
            <person name="Zeng C."/>
            <person name="Zhang J."/>
            <person name="Zhang Y."/>
            <person name="Li R."/>
            <person name="Xu Z."/>
            <person name="Li S."/>
            <person name="Li X."/>
            <person name="Zheng H."/>
            <person name="Cong L."/>
            <person name="Lin L."/>
            <person name="Yin J."/>
            <person name="Geng J."/>
            <person name="Li G."/>
            <person name="Shi J."/>
            <person name="Liu J."/>
            <person name="Lv H."/>
            <person name="Li J."/>
            <person name="Wang J."/>
            <person name="Deng Y."/>
            <person name="Ran L."/>
            <person name="Shi X."/>
            <person name="Wang X."/>
            <person name="Wu Q."/>
            <person name="Li C."/>
            <person name="Ren X."/>
            <person name="Wang J."/>
            <person name="Wang X."/>
            <person name="Li D."/>
            <person name="Liu D."/>
            <person name="Zhang X."/>
            <person name="Ji Z."/>
            <person name="Zhao W."/>
            <person name="Sun Y."/>
            <person name="Zhang Z."/>
            <person name="Bao J."/>
            <person name="Han Y."/>
            <person name="Dong L."/>
            <person name="Ji J."/>
            <person name="Chen P."/>
            <person name="Wu S."/>
            <person name="Liu J."/>
            <person name="Xiao Y."/>
            <person name="Bu D."/>
            <person name="Tan J."/>
            <person name="Yang L."/>
            <person name="Ye C."/>
            <person name="Zhang J."/>
            <person name="Xu J."/>
            <person name="Zhou Y."/>
            <person name="Yu Y."/>
            <person name="Zhang B."/>
            <person name="Zhuang S."/>
            <person name="Wei H."/>
            <person name="Liu B."/>
            <person name="Lei M."/>
            <person name="Yu H."/>
            <person name="Li Y."/>
            <person name="Xu H."/>
            <person name="Wei S."/>
            <person name="He X."/>
            <person name="Fang L."/>
            <person name="Zhang Z."/>
            <person name="Zhang Y."/>
            <person name="Huang X."/>
            <person name="Su Z."/>
            <person name="Tong W."/>
            <person name="Li J."/>
            <person name="Tong Z."/>
            <person name="Li S."/>
            <person name="Ye J."/>
            <person name="Wang L."/>
            <person name="Fang L."/>
            <person name="Lei T."/>
            <person name="Chen C."/>
            <person name="Chen H."/>
            <person name="Xu Z."/>
            <person name="Li H."/>
            <person name="Huang H."/>
            <person name="Zhang F."/>
            <person name="Xu H."/>
            <person name="Li N."/>
            <person name="Zhao C."/>
            <person name="Li S."/>
            <person name="Dong L."/>
            <person name="Huang Y."/>
            <person name="Li L."/>
            <person name="Xi Y."/>
            <person name="Qi Q."/>
            <person name="Li W."/>
            <person name="Zhang B."/>
            <person name="Hu W."/>
            <person name="Zhang Y."/>
            <person name="Tian X."/>
            <person name="Jiao Y."/>
            <person name="Liang X."/>
            <person name="Jin J."/>
            <person name="Gao L."/>
            <person name="Zheng W."/>
            <person name="Hao B."/>
            <person name="Liu S."/>
            <person name="Wang W."/>
            <person name="Yuan L."/>
            <person name="Cao M."/>
            <person name="McDermott J."/>
            <person name="Samudrala R."/>
            <person name="Wang J."/>
            <person name="Wong G.K."/>
            <person name="Yang H."/>
        </authorList>
    </citation>
    <scope>NUCLEOTIDE SEQUENCE [LARGE SCALE GENOMIC DNA]</scope>
</reference>
<name>B9G296_ORYSJ</name>
<evidence type="ECO:0000313" key="2">
    <source>
        <dbReference type="EMBL" id="EEE69242.1"/>
    </source>
</evidence>
<dbReference type="EMBL" id="CM000146">
    <property type="protein sequence ID" value="EEE69242.1"/>
    <property type="molecule type" value="Genomic_DNA"/>
</dbReference>
<gene>
    <name evidence="2" type="ORF">OsJ_28489</name>
</gene>
<dbReference type="AlphaFoldDB" id="B9G296"/>
<dbReference type="Proteomes" id="UP000007752">
    <property type="component" value="Chromosome 9"/>
</dbReference>
<proteinExistence type="predicted"/>